<evidence type="ECO:0008006" key="9">
    <source>
        <dbReference type="Google" id="ProtNLM"/>
    </source>
</evidence>
<name>I3R3L6_HALMT</name>
<reference evidence="3 6" key="3">
    <citation type="journal article" date="2014" name="PLoS Genet.">
        <title>Phylogenetically driven sequencing of extremely halophilic archaea reveals strategies for static and dynamic osmo-response.</title>
        <authorList>
            <person name="Becker E.A."/>
            <person name="Seitzer P.M."/>
            <person name="Tritt A."/>
            <person name="Larsen D."/>
            <person name="Krusor M."/>
            <person name="Yao A.I."/>
            <person name="Wu D."/>
            <person name="Madern D."/>
            <person name="Eisen J.A."/>
            <person name="Darling A.E."/>
            <person name="Facciotti M.T."/>
        </authorList>
    </citation>
    <scope>NUCLEOTIDE SEQUENCE [LARGE SCALE GENOMIC DNA]</scope>
    <source>
        <strain evidence="3">ATCC 33500</strain>
        <strain evidence="6">ATCC 33500 / DSM 1411 / JCM 8866 / NBRC 14739 / NCIMB 2177 / R-4</strain>
    </source>
</reference>
<dbReference type="Pfam" id="PF26421">
    <property type="entry name" value="Avidin_like"/>
    <property type="match status" value="1"/>
</dbReference>
<dbReference type="OrthoDB" id="191191at2157"/>
<evidence type="ECO:0000313" key="1">
    <source>
        <dbReference type="EMBL" id="AFK18826.1"/>
    </source>
</evidence>
<dbReference type="InterPro" id="IPR058595">
    <property type="entry name" value="Avidin-like"/>
</dbReference>
<evidence type="ECO:0000313" key="2">
    <source>
        <dbReference type="EMBL" id="AHZ21808.1"/>
    </source>
</evidence>
<dbReference type="EMBL" id="AOLO01000006">
    <property type="protein sequence ID" value="EMA03316.1"/>
    <property type="molecule type" value="Genomic_DNA"/>
</dbReference>
<protein>
    <recommendedName>
        <fullName evidence="9">N-acetylglutamate synthase</fullName>
    </recommendedName>
</protein>
<dbReference type="STRING" id="523841.HFX_1110"/>
<evidence type="ECO:0000313" key="3">
    <source>
        <dbReference type="EMBL" id="EMA03316.1"/>
    </source>
</evidence>
<dbReference type="EMBL" id="CP001868">
    <property type="protein sequence ID" value="AFK18826.1"/>
    <property type="molecule type" value="Genomic_DNA"/>
</dbReference>
<evidence type="ECO:0000313" key="4">
    <source>
        <dbReference type="EMBL" id="QCQ75317.1"/>
    </source>
</evidence>
<dbReference type="Proteomes" id="UP000299011">
    <property type="component" value="Chromosome"/>
</dbReference>
<dbReference type="eggNOG" id="arCOG13571">
    <property type="taxonomic scope" value="Archaea"/>
</dbReference>
<keyword evidence="6" id="KW-1185">Reference proteome</keyword>
<reference evidence="2 7" key="4">
    <citation type="submission" date="2014-04" db="EMBL/GenBank/DDBJ databases">
        <title>Transcriptional profiles of Haloferax mediterranei on the basis of nitrogen availability.</title>
        <authorList>
            <person name="Bautista V."/>
        </authorList>
    </citation>
    <scope>NUCLEOTIDE SEQUENCE [LARGE SCALE GENOMIC DNA]</scope>
    <source>
        <strain evidence="2">ATCC 33500</strain>
        <strain evidence="7">ATCC 33500 / DSM 1411 / JCM 8866 / NBRC 14739 / NCIMB 2177 / R-4</strain>
    </source>
</reference>
<dbReference type="Proteomes" id="UP000027075">
    <property type="component" value="Chromosome"/>
</dbReference>
<reference evidence="1" key="1">
    <citation type="journal article" date="2012" name="Appl. Environ. Microbiol.">
        <title>Identification of the haloarchaeal phasin (PhaP) that functions in polyhydroxyalkanoate accumulation and granule formation in Haloferax mediterranei.</title>
        <authorList>
            <person name="Cai S."/>
            <person name="Cai L."/>
            <person name="Liu H."/>
            <person name="Liu X."/>
            <person name="Han J."/>
            <person name="Zhou J."/>
            <person name="Xiang H."/>
        </authorList>
    </citation>
    <scope>NUCLEOTIDE SEQUENCE</scope>
    <source>
        <strain evidence="1">CGMCC 1.2087</strain>
    </source>
</reference>
<evidence type="ECO:0000313" key="6">
    <source>
        <dbReference type="Proteomes" id="UP000011603"/>
    </source>
</evidence>
<sequence length="114" mass="12478">MAQTLSLDGRTLVGVENDGGEVGGDTRFRFEQDGNVVTAHYAGGTIIEGFLTGTFDGRILNIRYVQLNEDHETSTGHLVGIAEELVDGRVRIEDEWEWESKPGGGRSVLEEVEV</sequence>
<gene>
    <name evidence="1" type="ordered locus">HFX_1110</name>
    <name evidence="2" type="ORF">BM92_03665</name>
    <name evidence="3" type="ORF">C439_04940</name>
    <name evidence="4" type="ORF">E6P09_08575</name>
</gene>
<dbReference type="Proteomes" id="UP000011603">
    <property type="component" value="Unassembled WGS sequence"/>
</dbReference>
<evidence type="ECO:0000313" key="5">
    <source>
        <dbReference type="Proteomes" id="UP000006469"/>
    </source>
</evidence>
<dbReference type="Proteomes" id="UP000006469">
    <property type="component" value="Chromosome"/>
</dbReference>
<reference evidence="1 5" key="2">
    <citation type="journal article" date="2012" name="J. Bacteriol.">
        <title>Complete genome sequence of the metabolically versatile halophilic archaeon Haloferax mediterranei, a poly(3-hydroxybutyrate-co-3-hydroxyvalerate) producer.</title>
        <authorList>
            <person name="Han J."/>
            <person name="Zhang F."/>
            <person name="Hou J."/>
            <person name="Liu X."/>
            <person name="Li M."/>
            <person name="Liu H."/>
            <person name="Cai L."/>
            <person name="Zhang B."/>
            <person name="Chen Y."/>
            <person name="Zhou J."/>
            <person name="Hu S."/>
            <person name="Xiang H."/>
        </authorList>
    </citation>
    <scope>NUCLEOTIDE SEQUENCE [LARGE SCALE GENOMIC DNA]</scope>
    <source>
        <strain evidence="5">ATCC 33500 / DSM 1411 / JCM 8866 / NBRC 14739 / NCIMB 2177 / R-4</strain>
        <strain evidence="1">CGMCC 1.2087</strain>
    </source>
</reference>
<dbReference type="EMBL" id="CP007551">
    <property type="protein sequence ID" value="AHZ21808.1"/>
    <property type="molecule type" value="Genomic_DNA"/>
</dbReference>
<evidence type="ECO:0000313" key="7">
    <source>
        <dbReference type="Proteomes" id="UP000027075"/>
    </source>
</evidence>
<dbReference type="KEGG" id="hme:HFX_1110"/>
<organism evidence="1 5">
    <name type="scientific">Haloferax mediterranei (strain ATCC 33500 / DSM 1411 / JCM 8866 / NBRC 14739 / NCIMB 2177 / R-4)</name>
    <name type="common">Halobacterium mediterranei</name>
    <dbReference type="NCBI Taxonomy" id="523841"/>
    <lineage>
        <taxon>Archaea</taxon>
        <taxon>Methanobacteriati</taxon>
        <taxon>Methanobacteriota</taxon>
        <taxon>Stenosarchaea group</taxon>
        <taxon>Halobacteria</taxon>
        <taxon>Halobacteriales</taxon>
        <taxon>Haloferacaceae</taxon>
        <taxon>Haloferax</taxon>
    </lineage>
</organism>
<dbReference type="HOGENOM" id="CLU_146218_1_0_2"/>
<dbReference type="RefSeq" id="WP_004572564.1">
    <property type="nucleotide sequence ID" value="NC_017941.2"/>
</dbReference>
<dbReference type="AlphaFoldDB" id="I3R3L6"/>
<dbReference type="PATRIC" id="fig|523841.21.peg.999"/>
<proteinExistence type="predicted"/>
<accession>I3R3L6</accession>
<evidence type="ECO:0000313" key="8">
    <source>
        <dbReference type="Proteomes" id="UP000299011"/>
    </source>
</evidence>
<reference evidence="1" key="5">
    <citation type="submission" date="2014-05" db="EMBL/GenBank/DDBJ databases">
        <authorList>
            <person name="Wang L."/>
            <person name="Yang H."/>
            <person name="Xiang H."/>
        </authorList>
    </citation>
    <scope>NUCLEOTIDE SEQUENCE</scope>
    <source>
        <strain evidence="1">CGMCC 1.2087</strain>
    </source>
</reference>
<reference evidence="4 8" key="6">
    <citation type="submission" date="2019-04" db="EMBL/GenBank/DDBJ databases">
        <title>Methylomes of two halophilic Archaea, Haloarcula marismortui and Haloferax mediterranei.</title>
        <authorList>
            <person name="DasSarma S."/>
            <person name="DasSarma P."/>
            <person name="DasSarma S."/>
            <person name="Fomenkov A."/>
            <person name="Vincze T."/>
            <person name="Anton B.P."/>
            <person name="Roberts R.J."/>
        </authorList>
    </citation>
    <scope>NUCLEOTIDE SEQUENCE [LARGE SCALE GENOMIC DNA]</scope>
    <source>
        <strain evidence="4">ATCC 33500</strain>
        <strain evidence="8">ATCC 33500 / DSM 1411 / JCM 8866 / NBRC 14739 / NCIMB 2177 / R-4</strain>
    </source>
</reference>
<dbReference type="GeneID" id="40156466"/>
<dbReference type="EMBL" id="CP039139">
    <property type="protein sequence ID" value="QCQ75317.1"/>
    <property type="molecule type" value="Genomic_DNA"/>
</dbReference>
<dbReference type="PaxDb" id="523841-HFX_1110"/>